<dbReference type="RefSeq" id="WP_304282127.1">
    <property type="nucleotide sequence ID" value="NZ_QFQZ01000096.1"/>
</dbReference>
<keyword evidence="1" id="KW-0472">Membrane</keyword>
<protein>
    <submittedName>
        <fullName evidence="2">Uncharacterized protein</fullName>
    </submittedName>
</protein>
<evidence type="ECO:0000313" key="3">
    <source>
        <dbReference type="Proteomes" id="UP000249393"/>
    </source>
</evidence>
<dbReference type="EMBL" id="QFQZ01000096">
    <property type="protein sequence ID" value="PZR31143.1"/>
    <property type="molecule type" value="Genomic_DNA"/>
</dbReference>
<feature type="transmembrane region" description="Helical" evidence="1">
    <location>
        <begin position="95"/>
        <end position="114"/>
    </location>
</feature>
<evidence type="ECO:0000256" key="1">
    <source>
        <dbReference type="SAM" id="Phobius"/>
    </source>
</evidence>
<reference evidence="2 3" key="1">
    <citation type="submission" date="2017-08" db="EMBL/GenBank/DDBJ databases">
        <title>Infants hospitalized years apart are colonized by the same room-sourced microbial strains.</title>
        <authorList>
            <person name="Brooks B."/>
            <person name="Olm M.R."/>
            <person name="Firek B.A."/>
            <person name="Baker R."/>
            <person name="Thomas B.C."/>
            <person name="Morowitz M.J."/>
            <person name="Banfield J.F."/>
        </authorList>
    </citation>
    <scope>NUCLEOTIDE SEQUENCE [LARGE SCALE GENOMIC DNA]</scope>
    <source>
        <strain evidence="2">S2_003_000_R2_4</strain>
    </source>
</reference>
<accession>A0A2W5UZU5</accession>
<proteinExistence type="predicted"/>
<name>A0A2W5UZU5_9CAUL</name>
<comment type="caution">
    <text evidence="2">The sequence shown here is derived from an EMBL/GenBank/DDBJ whole genome shotgun (WGS) entry which is preliminary data.</text>
</comment>
<evidence type="ECO:0000313" key="2">
    <source>
        <dbReference type="EMBL" id="PZR31143.1"/>
    </source>
</evidence>
<keyword evidence="1" id="KW-0812">Transmembrane</keyword>
<dbReference type="Proteomes" id="UP000249393">
    <property type="component" value="Unassembled WGS sequence"/>
</dbReference>
<dbReference type="AlphaFoldDB" id="A0A2W5UZU5"/>
<organism evidence="2 3">
    <name type="scientific">Caulobacter segnis</name>
    <dbReference type="NCBI Taxonomy" id="88688"/>
    <lineage>
        <taxon>Bacteria</taxon>
        <taxon>Pseudomonadati</taxon>
        <taxon>Pseudomonadota</taxon>
        <taxon>Alphaproteobacteria</taxon>
        <taxon>Caulobacterales</taxon>
        <taxon>Caulobacteraceae</taxon>
        <taxon>Caulobacter</taxon>
    </lineage>
</organism>
<gene>
    <name evidence="2" type="ORF">DI526_20490</name>
</gene>
<feature type="transmembrane region" description="Helical" evidence="1">
    <location>
        <begin position="15"/>
        <end position="32"/>
    </location>
</feature>
<feature type="transmembrane region" description="Helical" evidence="1">
    <location>
        <begin position="120"/>
        <end position="141"/>
    </location>
</feature>
<keyword evidence="1" id="KW-1133">Transmembrane helix</keyword>
<sequence>MTPSAEGRAMGGKPANWWIILAAGVLAAVFLLRDFVEHAHAILGHAGYRGLLTSPTMHHKVGEILVGAPLYMTALMRPVWPVDRIVANLKSARPLLALGSALNLLAWVGSAAPASDFNKIWFLLLAVAGIAAPPILIRVLASRKETPS</sequence>